<name>A0A212JHK7_9BACT</name>
<evidence type="ECO:0000256" key="1">
    <source>
        <dbReference type="SAM" id="MobiDB-lite"/>
    </source>
</evidence>
<accession>A0A212JHK7</accession>
<protein>
    <submittedName>
        <fullName evidence="2">Uncharacterized protein</fullName>
    </submittedName>
</protein>
<dbReference type="AlphaFoldDB" id="A0A212JHK7"/>
<gene>
    <name evidence="2" type="ORF">KL86DYS1_12297</name>
</gene>
<feature type="compositionally biased region" description="Polar residues" evidence="1">
    <location>
        <begin position="26"/>
        <end position="42"/>
    </location>
</feature>
<feature type="region of interest" description="Disordered" evidence="1">
    <location>
        <begin position="1"/>
        <end position="42"/>
    </location>
</feature>
<organism evidence="2">
    <name type="scientific">uncultured Dysgonomonas sp</name>
    <dbReference type="NCBI Taxonomy" id="206096"/>
    <lineage>
        <taxon>Bacteria</taxon>
        <taxon>Pseudomonadati</taxon>
        <taxon>Bacteroidota</taxon>
        <taxon>Bacteroidia</taxon>
        <taxon>Bacteroidales</taxon>
        <taxon>Dysgonomonadaceae</taxon>
        <taxon>Dysgonomonas</taxon>
        <taxon>environmental samples</taxon>
    </lineage>
</organism>
<evidence type="ECO:0000313" key="2">
    <source>
        <dbReference type="EMBL" id="SBV98907.1"/>
    </source>
</evidence>
<sequence>MGLKHEEPLSVDASQSRPRPSGGAPNPQSGGVGQNTVAAIPG</sequence>
<reference evidence="2" key="1">
    <citation type="submission" date="2016-04" db="EMBL/GenBank/DDBJ databases">
        <authorList>
            <person name="Evans L.H."/>
            <person name="Alamgir A."/>
            <person name="Owens N."/>
            <person name="Weber N.D."/>
            <person name="Virtaneva K."/>
            <person name="Barbian K."/>
            <person name="Babar A."/>
            <person name="Rosenke K."/>
        </authorList>
    </citation>
    <scope>NUCLEOTIDE SEQUENCE</scope>
    <source>
        <strain evidence="2">86-1</strain>
    </source>
</reference>
<proteinExistence type="predicted"/>
<dbReference type="RefSeq" id="WP_296941050.1">
    <property type="nucleotide sequence ID" value="NZ_LT599032.1"/>
</dbReference>
<dbReference type="EMBL" id="FLUM01000001">
    <property type="protein sequence ID" value="SBV98907.1"/>
    <property type="molecule type" value="Genomic_DNA"/>
</dbReference>